<dbReference type="GO" id="GO:0004519">
    <property type="term" value="F:endonuclease activity"/>
    <property type="evidence" value="ECO:0007669"/>
    <property type="project" value="UniProtKB-KW"/>
</dbReference>
<gene>
    <name evidence="3" type="ORF">AWH48_19675</name>
</gene>
<proteinExistence type="inferred from homology"/>
<dbReference type="Pfam" id="PF01541">
    <property type="entry name" value="GIY-YIG"/>
    <property type="match status" value="1"/>
</dbReference>
<dbReference type="PROSITE" id="PS50164">
    <property type="entry name" value="GIY_YIG"/>
    <property type="match status" value="1"/>
</dbReference>
<organism evidence="3 4">
    <name type="scientific">Domibacillus aminovorans</name>
    <dbReference type="NCBI Taxonomy" id="29332"/>
    <lineage>
        <taxon>Bacteria</taxon>
        <taxon>Bacillati</taxon>
        <taxon>Bacillota</taxon>
        <taxon>Bacilli</taxon>
        <taxon>Bacillales</taxon>
        <taxon>Bacillaceae</taxon>
        <taxon>Domibacillus</taxon>
    </lineage>
</organism>
<dbReference type="PANTHER" id="PTHR34477:SF1">
    <property type="entry name" value="UPF0213 PROTEIN YHBQ"/>
    <property type="match status" value="1"/>
</dbReference>
<dbReference type="AlphaFoldDB" id="A0A177KVW0"/>
<dbReference type="Gene3D" id="3.40.1440.10">
    <property type="entry name" value="GIY-YIG endonuclease"/>
    <property type="match status" value="1"/>
</dbReference>
<accession>A0A177KVW0</accession>
<feature type="domain" description="GIY-YIG" evidence="2">
    <location>
        <begin position="3"/>
        <end position="78"/>
    </location>
</feature>
<dbReference type="CDD" id="cd10456">
    <property type="entry name" value="GIY-YIG_UPF0213"/>
    <property type="match status" value="1"/>
</dbReference>
<name>A0A177KVW0_9BACI</name>
<dbReference type="RefSeq" id="WP_018395085.1">
    <property type="nucleotide sequence ID" value="NZ_LQWZ01000019.1"/>
</dbReference>
<dbReference type="InterPro" id="IPR050190">
    <property type="entry name" value="UPF0213_domain"/>
</dbReference>
<dbReference type="OrthoDB" id="9807770at2"/>
<evidence type="ECO:0000313" key="3">
    <source>
        <dbReference type="EMBL" id="OAH56761.1"/>
    </source>
</evidence>
<evidence type="ECO:0000313" key="4">
    <source>
        <dbReference type="Proteomes" id="UP000077271"/>
    </source>
</evidence>
<dbReference type="EMBL" id="LQWZ01000019">
    <property type="protein sequence ID" value="OAH56761.1"/>
    <property type="molecule type" value="Genomic_DNA"/>
</dbReference>
<keyword evidence="3" id="KW-0378">Hydrolase</keyword>
<dbReference type="SMART" id="SM00465">
    <property type="entry name" value="GIYc"/>
    <property type="match status" value="1"/>
</dbReference>
<evidence type="ECO:0000259" key="2">
    <source>
        <dbReference type="PROSITE" id="PS50164"/>
    </source>
</evidence>
<dbReference type="InterPro" id="IPR000305">
    <property type="entry name" value="GIY-YIG_endonuc"/>
</dbReference>
<reference evidence="3 4" key="1">
    <citation type="submission" date="2016-01" db="EMBL/GenBank/DDBJ databases">
        <title>Investigation of taxonomic status of Bacillus aminovorans.</title>
        <authorList>
            <person name="Verma A."/>
            <person name="Pal Y."/>
            <person name="Krishnamurthi S."/>
        </authorList>
    </citation>
    <scope>NUCLEOTIDE SEQUENCE [LARGE SCALE GENOMIC DNA]</scope>
    <source>
        <strain evidence="3 4">DSM 4337</strain>
    </source>
</reference>
<comment type="caution">
    <text evidence="3">The sequence shown here is derived from an EMBL/GenBank/DDBJ whole genome shotgun (WGS) entry which is preliminary data.</text>
</comment>
<dbReference type="SUPFAM" id="SSF82771">
    <property type="entry name" value="GIY-YIG endonuclease"/>
    <property type="match status" value="1"/>
</dbReference>
<keyword evidence="3" id="KW-0255">Endonuclease</keyword>
<protein>
    <submittedName>
        <fullName evidence="3">Endonuclease</fullName>
    </submittedName>
</protein>
<dbReference type="InterPro" id="IPR035901">
    <property type="entry name" value="GIY-YIG_endonuc_sf"/>
</dbReference>
<comment type="similarity">
    <text evidence="1">Belongs to the UPF0213 family.</text>
</comment>
<dbReference type="Proteomes" id="UP000077271">
    <property type="component" value="Unassembled WGS sequence"/>
</dbReference>
<sequence length="95" mass="10947">MAVNHHFYVVKCHDGSLYAGYTNDLKKRMSVHNAGKGAKYTRARLPVTLIHSELFDTKQEAMRAEYAFKQLPRMKKIDYLLKRGVAVESTKKLCE</sequence>
<keyword evidence="3" id="KW-0540">Nuclease</keyword>
<evidence type="ECO:0000256" key="1">
    <source>
        <dbReference type="ARBA" id="ARBA00007435"/>
    </source>
</evidence>
<dbReference type="PANTHER" id="PTHR34477">
    <property type="entry name" value="UPF0213 PROTEIN YHBQ"/>
    <property type="match status" value="1"/>
</dbReference>